<dbReference type="EC" id="2.3.1.-" evidence="4"/>
<dbReference type="Proteomes" id="UP000007076">
    <property type="component" value="Chromosome"/>
</dbReference>
<dbReference type="GO" id="GO:0016747">
    <property type="term" value="F:acyltransferase activity, transferring groups other than amino-acyl groups"/>
    <property type="evidence" value="ECO:0007669"/>
    <property type="project" value="InterPro"/>
</dbReference>
<protein>
    <submittedName>
        <fullName evidence="4">Putative acetyltransferase</fullName>
        <ecNumber evidence="4">2.3.1.-</ecNumber>
    </submittedName>
</protein>
<dbReference type="eggNOG" id="COG1247">
    <property type="taxonomic scope" value="Bacteria"/>
</dbReference>
<dbReference type="RefSeq" id="WP_014135360.1">
    <property type="nucleotide sequence ID" value="NC_016109.1"/>
</dbReference>
<dbReference type="HOGENOM" id="CLU_013985_19_2_11"/>
<dbReference type="Pfam" id="PF00583">
    <property type="entry name" value="Acetyltransf_1"/>
    <property type="match status" value="1"/>
</dbReference>
<dbReference type="CDD" id="cd04301">
    <property type="entry name" value="NAT_SF"/>
    <property type="match status" value="1"/>
</dbReference>
<proteinExistence type="predicted"/>
<evidence type="ECO:0000313" key="4">
    <source>
        <dbReference type="EMBL" id="BAJ28042.1"/>
    </source>
</evidence>
<dbReference type="Gene3D" id="3.40.630.30">
    <property type="match status" value="1"/>
</dbReference>
<dbReference type="SUPFAM" id="SSF55729">
    <property type="entry name" value="Acyl-CoA N-acyltransferases (Nat)"/>
    <property type="match status" value="1"/>
</dbReference>
<keyword evidence="2 4" id="KW-0012">Acyltransferase</keyword>
<keyword evidence="1 4" id="KW-0808">Transferase</keyword>
<dbReference type="InterPro" id="IPR016181">
    <property type="entry name" value="Acyl_CoA_acyltransferase"/>
</dbReference>
<dbReference type="KEGG" id="ksk:KSE_22200"/>
<reference evidence="4 5" key="1">
    <citation type="journal article" date="2010" name="DNA Res.">
        <title>Genome sequence of Kitasatospora setae NBRC 14216T: an evolutionary snapshot of the family Streptomycetaceae.</title>
        <authorList>
            <person name="Ichikawa N."/>
            <person name="Oguchi A."/>
            <person name="Ikeda H."/>
            <person name="Ishikawa J."/>
            <person name="Kitani S."/>
            <person name="Watanabe Y."/>
            <person name="Nakamura S."/>
            <person name="Katano Y."/>
            <person name="Kishi E."/>
            <person name="Sasagawa M."/>
            <person name="Ankai A."/>
            <person name="Fukui S."/>
            <person name="Hashimoto Y."/>
            <person name="Kamata S."/>
            <person name="Otoguro M."/>
            <person name="Tanikawa S."/>
            <person name="Nihira T."/>
            <person name="Horinouchi S."/>
            <person name="Ohnishi Y."/>
            <person name="Hayakawa M."/>
            <person name="Kuzuyama T."/>
            <person name="Arisawa A."/>
            <person name="Nomoto F."/>
            <person name="Miura H."/>
            <person name="Takahashi Y."/>
            <person name="Fujita N."/>
        </authorList>
    </citation>
    <scope>NUCLEOTIDE SEQUENCE [LARGE SCALE GENOMIC DNA]</scope>
    <source>
        <strain evidence="5">ATCC 33774 / DSM 43861 / JCM 3304 / KCC A-0304 / NBRC 14216 / KM-6054</strain>
    </source>
</reference>
<dbReference type="EMBL" id="AP010968">
    <property type="protein sequence ID" value="BAJ28042.1"/>
    <property type="molecule type" value="Genomic_DNA"/>
</dbReference>
<evidence type="ECO:0000256" key="2">
    <source>
        <dbReference type="ARBA" id="ARBA00023315"/>
    </source>
</evidence>
<dbReference type="STRING" id="452652.KSE_22200"/>
<dbReference type="PROSITE" id="PS51186">
    <property type="entry name" value="GNAT"/>
    <property type="match status" value="1"/>
</dbReference>
<evidence type="ECO:0000256" key="1">
    <source>
        <dbReference type="ARBA" id="ARBA00022679"/>
    </source>
</evidence>
<dbReference type="InterPro" id="IPR000182">
    <property type="entry name" value="GNAT_dom"/>
</dbReference>
<keyword evidence="5" id="KW-1185">Reference proteome</keyword>
<dbReference type="PANTHER" id="PTHR43877">
    <property type="entry name" value="AMINOALKYLPHOSPHONATE N-ACETYLTRANSFERASE-RELATED-RELATED"/>
    <property type="match status" value="1"/>
</dbReference>
<gene>
    <name evidence="4" type="ordered locus">KSE_22200</name>
</gene>
<organism evidence="4 5">
    <name type="scientific">Kitasatospora setae (strain ATCC 33774 / DSM 43861 / JCM 3304 / KCC A-0304 / NBRC 14216 / KM-6054)</name>
    <name type="common">Streptomyces setae</name>
    <dbReference type="NCBI Taxonomy" id="452652"/>
    <lineage>
        <taxon>Bacteria</taxon>
        <taxon>Bacillati</taxon>
        <taxon>Actinomycetota</taxon>
        <taxon>Actinomycetes</taxon>
        <taxon>Kitasatosporales</taxon>
        <taxon>Streptomycetaceae</taxon>
        <taxon>Kitasatospora</taxon>
    </lineage>
</organism>
<accession>E4NA11</accession>
<dbReference type="AlphaFoldDB" id="E4NA11"/>
<name>E4NA11_KITSK</name>
<sequence>MTAMPSNDVIIRPALDEDERAIRAVDHAIWSPVSEVAPRSREDAPVFDRSHTPDQYLLAELDGRVVGYVRQVREIPLPSNAHVRQIQGLGVLPEARGRGVGDALLTAACAAARTAGARRITLRVLGPNAPARRLYERNGFEVLGVLPEHFLLEGGYADDVWMGRALD</sequence>
<evidence type="ECO:0000259" key="3">
    <source>
        <dbReference type="PROSITE" id="PS51186"/>
    </source>
</evidence>
<evidence type="ECO:0000313" key="5">
    <source>
        <dbReference type="Proteomes" id="UP000007076"/>
    </source>
</evidence>
<dbReference type="InterPro" id="IPR050832">
    <property type="entry name" value="Bact_Acetyltransf"/>
</dbReference>
<feature type="domain" description="N-acetyltransferase" evidence="3">
    <location>
        <begin position="9"/>
        <end position="167"/>
    </location>
</feature>